<accession>A0ABX8N5L2</accession>
<organism evidence="2 3">
    <name type="scientific">Pseudomonas fakonensis</name>
    <dbReference type="NCBI Taxonomy" id="2842355"/>
    <lineage>
        <taxon>Bacteria</taxon>
        <taxon>Pseudomonadati</taxon>
        <taxon>Pseudomonadota</taxon>
        <taxon>Gammaproteobacteria</taxon>
        <taxon>Pseudomonadales</taxon>
        <taxon>Pseudomonadaceae</taxon>
        <taxon>Pseudomonas</taxon>
    </lineage>
</organism>
<feature type="region of interest" description="Disordered" evidence="1">
    <location>
        <begin position="1"/>
        <end position="32"/>
    </location>
</feature>
<name>A0ABX8N5L2_9PSED</name>
<evidence type="ECO:0000256" key="1">
    <source>
        <dbReference type="SAM" id="MobiDB-lite"/>
    </source>
</evidence>
<protein>
    <submittedName>
        <fullName evidence="2">Uncharacterized protein</fullName>
    </submittedName>
</protein>
<reference evidence="2" key="1">
    <citation type="journal article" date="2021" name="Microorganisms">
        <title>The Ever-Expanding Pseudomonas Genus: Description of 43 New Species and Partition of the Pseudomonas putida Group.</title>
        <authorList>
            <person name="Girard L."/>
            <person name="Lood C."/>
            <person name="Hofte M."/>
            <person name="Vandamme P."/>
            <person name="Rokni-Zadeh H."/>
            <person name="van Noort V."/>
            <person name="Lavigne R."/>
            <person name="De Mot R."/>
        </authorList>
    </citation>
    <scope>NUCLEOTIDE SEQUENCE</scope>
    <source>
        <strain evidence="2">COW40</strain>
    </source>
</reference>
<dbReference type="Proteomes" id="UP001046350">
    <property type="component" value="Chromosome"/>
</dbReference>
<sequence length="85" mass="9249">MKSNHRKAPDRELDDMENQISGQARVATSTAHSRALAASPDGVLVIEAGNLVRISQDGQKVVVAKAKPRRKVKVGEVIHVRRIEG</sequence>
<keyword evidence="3" id="KW-1185">Reference proteome</keyword>
<proteinExistence type="predicted"/>
<gene>
    <name evidence="2" type="ORF">KSS94_22395</name>
</gene>
<evidence type="ECO:0000313" key="3">
    <source>
        <dbReference type="Proteomes" id="UP001046350"/>
    </source>
</evidence>
<evidence type="ECO:0000313" key="2">
    <source>
        <dbReference type="EMBL" id="QXH50667.1"/>
    </source>
</evidence>
<dbReference type="EMBL" id="CP077076">
    <property type="protein sequence ID" value="QXH50667.1"/>
    <property type="molecule type" value="Genomic_DNA"/>
</dbReference>
<dbReference type="RefSeq" id="WP_217840232.1">
    <property type="nucleotide sequence ID" value="NZ_CP077076.1"/>
</dbReference>
<feature type="compositionally biased region" description="Polar residues" evidence="1">
    <location>
        <begin position="18"/>
        <end position="32"/>
    </location>
</feature>